<dbReference type="GO" id="GO:0030288">
    <property type="term" value="C:outer membrane-bounded periplasmic space"/>
    <property type="evidence" value="ECO:0007669"/>
    <property type="project" value="TreeGrafter"/>
</dbReference>
<dbReference type="eggNOG" id="COG5066">
    <property type="taxonomic scope" value="Bacteria"/>
</dbReference>
<feature type="region of interest" description="Disordered" evidence="1">
    <location>
        <begin position="40"/>
        <end position="181"/>
    </location>
</feature>
<dbReference type="RefSeq" id="WP_015184687.1">
    <property type="nucleotide sequence ID" value="NC_019738.1"/>
</dbReference>
<dbReference type="STRING" id="1173027.Mic7113_4886"/>
<name>K9WM02_9CYAN</name>
<proteinExistence type="predicted"/>
<dbReference type="KEGG" id="mic:Mic7113_4886"/>
<dbReference type="OrthoDB" id="501259at2"/>
<sequence>MFRLPNKHPIFNRSVLWSIFLFSAALFVPWVLAETLPDQPESKLSSLTPSPQSEPVLQPSPDPRAAEQEWHQRIASQTLSWEHSPNSATSPTPAHTSNSKTNTSPSSAAVPQTNNSKTNTSLSSAAVPTTKSNSSQPSQPLAKAKASESSQTSHQPKSKSHRSTKSKAKGTQSSHTTPSIDIRVAIATGEKSLVIGTSTGGEIRDGRGKVLGKLPANEAANVVPNGASLRVGKWETPAGVWVKPSNGGLVFVGDRWYRGNVLLVSQGNTLLAVNYVDLESYIASVVGCEVSPSWPMDALKAQAIAARSYALVHYLRPANSLYDLGNTQRWQVYRGVNSEWNTTRYAAEETKGVFLSYKGGVVESLYAANDEIVSNVHGGSGMSQNGALSMAQQGYNYQQILGRYYPGASLAWMDVQSSNKK</sequence>
<dbReference type="AlphaFoldDB" id="K9WM02"/>
<dbReference type="EMBL" id="CP003630">
    <property type="protein sequence ID" value="AFZ20552.1"/>
    <property type="molecule type" value="Genomic_DNA"/>
</dbReference>
<evidence type="ECO:0000313" key="4">
    <source>
        <dbReference type="Proteomes" id="UP000010471"/>
    </source>
</evidence>
<evidence type="ECO:0000313" key="3">
    <source>
        <dbReference type="EMBL" id="AFZ20552.1"/>
    </source>
</evidence>
<dbReference type="PANTHER" id="PTHR30032:SF4">
    <property type="entry name" value="AMIDASE ENHANCER"/>
    <property type="match status" value="1"/>
</dbReference>
<accession>K9WM02</accession>
<feature type="compositionally biased region" description="Basic residues" evidence="1">
    <location>
        <begin position="156"/>
        <end position="168"/>
    </location>
</feature>
<dbReference type="Pfam" id="PF08486">
    <property type="entry name" value="SpoIID"/>
    <property type="match status" value="1"/>
</dbReference>
<organism evidence="3 4">
    <name type="scientific">Allocoleopsis franciscana PCC 7113</name>
    <dbReference type="NCBI Taxonomy" id="1173027"/>
    <lineage>
        <taxon>Bacteria</taxon>
        <taxon>Bacillati</taxon>
        <taxon>Cyanobacteriota</taxon>
        <taxon>Cyanophyceae</taxon>
        <taxon>Coleofasciculales</taxon>
        <taxon>Coleofasciculaceae</taxon>
        <taxon>Allocoleopsis</taxon>
        <taxon>Allocoleopsis franciscana</taxon>
    </lineage>
</organism>
<protein>
    <submittedName>
        <fullName evidence="3">SpoIID/LytB domain protein</fullName>
    </submittedName>
</protein>
<feature type="compositionally biased region" description="Polar residues" evidence="1">
    <location>
        <begin position="169"/>
        <end position="179"/>
    </location>
</feature>
<evidence type="ECO:0000259" key="2">
    <source>
        <dbReference type="Pfam" id="PF08486"/>
    </source>
</evidence>
<dbReference type="HOGENOM" id="CLU_021203_0_1_3"/>
<reference evidence="3 4" key="1">
    <citation type="submission" date="2012-06" db="EMBL/GenBank/DDBJ databases">
        <title>Finished chromosome of genome of Microcoleus sp. PCC 7113.</title>
        <authorList>
            <consortium name="US DOE Joint Genome Institute"/>
            <person name="Gugger M."/>
            <person name="Coursin T."/>
            <person name="Rippka R."/>
            <person name="Tandeau De Marsac N."/>
            <person name="Huntemann M."/>
            <person name="Wei C.-L."/>
            <person name="Han J."/>
            <person name="Detter J.C."/>
            <person name="Han C."/>
            <person name="Tapia R."/>
            <person name="Chen A."/>
            <person name="Kyrpides N."/>
            <person name="Mavromatis K."/>
            <person name="Markowitz V."/>
            <person name="Szeto E."/>
            <person name="Ivanova N."/>
            <person name="Pagani I."/>
            <person name="Pati A."/>
            <person name="Goodwin L."/>
            <person name="Nordberg H.P."/>
            <person name="Cantor M.N."/>
            <person name="Hua S.X."/>
            <person name="Woyke T."/>
            <person name="Kerfeld C.A."/>
        </authorList>
    </citation>
    <scope>NUCLEOTIDE SEQUENCE [LARGE SCALE GENOMIC DNA]</scope>
    <source>
        <strain evidence="3 4">PCC 7113</strain>
    </source>
</reference>
<dbReference type="InterPro" id="IPR013486">
    <property type="entry name" value="SpoIID/LytB"/>
</dbReference>
<dbReference type="eggNOG" id="COG2385">
    <property type="taxonomic scope" value="Bacteria"/>
</dbReference>
<dbReference type="InterPro" id="IPR051922">
    <property type="entry name" value="Bact_Sporulation_Assoc"/>
</dbReference>
<dbReference type="PATRIC" id="fig|1173027.3.peg.5417"/>
<dbReference type="NCBIfam" id="TIGR02669">
    <property type="entry name" value="SpoIID_LytB"/>
    <property type="match status" value="1"/>
</dbReference>
<gene>
    <name evidence="3" type="ORF">Mic7113_4886</name>
</gene>
<dbReference type="GO" id="GO:0030435">
    <property type="term" value="P:sporulation resulting in formation of a cellular spore"/>
    <property type="evidence" value="ECO:0007669"/>
    <property type="project" value="InterPro"/>
</dbReference>
<dbReference type="PANTHER" id="PTHR30032">
    <property type="entry name" value="N-ACETYLMURAMOYL-L-ALANINE AMIDASE-RELATED"/>
    <property type="match status" value="1"/>
</dbReference>
<keyword evidence="4" id="KW-1185">Reference proteome</keyword>
<feature type="domain" description="Sporulation stage II protein D amidase enhancer LytB N-terminal" evidence="2">
    <location>
        <begin position="268"/>
        <end position="357"/>
    </location>
</feature>
<dbReference type="Proteomes" id="UP000010471">
    <property type="component" value="Chromosome"/>
</dbReference>
<feature type="compositionally biased region" description="Polar residues" evidence="1">
    <location>
        <begin position="74"/>
        <end position="95"/>
    </location>
</feature>
<feature type="compositionally biased region" description="Polar residues" evidence="1">
    <location>
        <begin position="126"/>
        <end position="139"/>
    </location>
</feature>
<feature type="compositionally biased region" description="Polar residues" evidence="1">
    <location>
        <begin position="42"/>
        <end position="55"/>
    </location>
</feature>
<dbReference type="InterPro" id="IPR013693">
    <property type="entry name" value="SpoIID/LytB_N"/>
</dbReference>
<feature type="compositionally biased region" description="Low complexity" evidence="1">
    <location>
        <begin position="96"/>
        <end position="124"/>
    </location>
</feature>
<evidence type="ECO:0000256" key="1">
    <source>
        <dbReference type="SAM" id="MobiDB-lite"/>
    </source>
</evidence>